<gene>
    <name evidence="1" type="ORF">U0042_11645</name>
</gene>
<organism evidence="1 2">
    <name type="scientific">Paraburkholderia kururiensis</name>
    <dbReference type="NCBI Taxonomy" id="984307"/>
    <lineage>
        <taxon>Bacteria</taxon>
        <taxon>Pseudomonadati</taxon>
        <taxon>Pseudomonadota</taxon>
        <taxon>Betaproteobacteria</taxon>
        <taxon>Burkholderiales</taxon>
        <taxon>Burkholderiaceae</taxon>
        <taxon>Paraburkholderia</taxon>
    </lineage>
</organism>
<name>A0ABZ0WSA1_9BURK</name>
<dbReference type="InterPro" id="IPR045664">
    <property type="entry name" value="DUF6387"/>
</dbReference>
<evidence type="ECO:0000313" key="2">
    <source>
        <dbReference type="Proteomes" id="UP001325479"/>
    </source>
</evidence>
<evidence type="ECO:0000313" key="1">
    <source>
        <dbReference type="EMBL" id="WQD80273.1"/>
    </source>
</evidence>
<accession>A0ABZ0WSA1</accession>
<proteinExistence type="predicted"/>
<dbReference type="Pfam" id="PF19924">
    <property type="entry name" value="DUF6387"/>
    <property type="match status" value="1"/>
</dbReference>
<protein>
    <submittedName>
        <fullName evidence="1">DUF6387 family protein</fullName>
    </submittedName>
</protein>
<dbReference type="EMBL" id="CP139965">
    <property type="protein sequence ID" value="WQD80273.1"/>
    <property type="molecule type" value="Genomic_DNA"/>
</dbReference>
<keyword evidence="2" id="KW-1185">Reference proteome</keyword>
<dbReference type="RefSeq" id="WP_157977896.1">
    <property type="nucleotide sequence ID" value="NZ_CP139965.1"/>
</dbReference>
<sequence>MKEISALKDFSVQKYNACGAFDCADWYINLMFRRLRLSMEPAVPRHELVQAADNLLRNPIIPPRKLKEGDGYMKNVFRSQVRDVTAFDLLSGNWILKTFGDDVAAPEYRDALAVLEKEMYGEAKFDDKSRYAYEKLDVPAWKMMEELGLDTSGEVQMKVDLFASEEKLIDDFRNWIRVTRKSLNIPNRQRRFAKKDFDRWHQNRILAYLDITFFAGIKDWSITNQALGVMLFPDEYDVNLAERIRKVVAPMAREASSPAYLEAMFSQSLEEQEQT</sequence>
<dbReference type="Proteomes" id="UP001325479">
    <property type="component" value="Chromosome"/>
</dbReference>
<reference evidence="1 2" key="1">
    <citation type="submission" date="2023-12" db="EMBL/GenBank/DDBJ databases">
        <title>Genome sequencing and assembly of bacterial species from a model synthetic community.</title>
        <authorList>
            <person name="Hogle S.L."/>
        </authorList>
    </citation>
    <scope>NUCLEOTIDE SEQUENCE [LARGE SCALE GENOMIC DNA]</scope>
    <source>
        <strain evidence="1 2">HAMBI 2494</strain>
    </source>
</reference>